<name>D9WE59_9ACTN</name>
<dbReference type="Gene3D" id="3.40.50.300">
    <property type="entry name" value="P-loop containing nucleotide triphosphate hydrolases"/>
    <property type="match status" value="1"/>
</dbReference>
<dbReference type="InterPro" id="IPR001867">
    <property type="entry name" value="OmpR/PhoB-type_DNA-bd"/>
</dbReference>
<dbReference type="InterPro" id="IPR019734">
    <property type="entry name" value="TPR_rpt"/>
</dbReference>
<comment type="similarity">
    <text evidence="1">Belongs to the AfsR/DnrI/RedD regulatory family.</text>
</comment>
<dbReference type="CDD" id="cd15831">
    <property type="entry name" value="BTAD"/>
    <property type="match status" value="1"/>
</dbReference>
<keyword evidence="3" id="KW-0805">Transcription regulation</keyword>
<feature type="compositionally biased region" description="Gly residues" evidence="8">
    <location>
        <begin position="309"/>
        <end position="345"/>
    </location>
</feature>
<keyword evidence="5" id="KW-0804">Transcription</keyword>
<feature type="domain" description="OmpR/PhoB-type" evidence="9">
    <location>
        <begin position="14"/>
        <end position="113"/>
    </location>
</feature>
<sequence>MGRLRDCHMNLWYRRGQRVDGTGLRLLGPVGIWRDDQLLGPTAAQQRSVLAMLMMEPGRVVSVDRLVMAIWGEDPPGSARNAVQVQISKLRRILAALPDTELTTSAKGYCLTAPRTAVDLHRFRDLVREARTSSDDRAAELLRAALQLWRGPALADVAGGWLSDTVGAGLEEERRAAVEECAALDVRAGRHHEAIAQLSALVAEHPLRERSVALLMEALRRSGRRADALALFRATRQRYAEELGIEPGEELQRLHRQALEARAGFGLVPGPGPGPGSGYASEDRTGSGSGPAPGDGSAPGAAYASGAGHAPGDGTGPGGGYGSGARPGPGVGHVPGDGAGAGHVPGGRTAPGAGHAPGSGAGGAAGARAGSGTGHDPGAGYDPGARPGPEVGHAPGDGAGAGHVSEAGGRTGPEAGHAPGSGTGGAAGARTGSGAGHDPGPRTGPGAGYDPGARPGPGAGHAPGSGPGPGAGPASGARSASEALGTAGAGDETGHRAVPGAGQAPEPRTASGAGHAPETHAESDAGHVPGDRTRPGTGHEPGARAESGAAGANGAAGHAPEARAESGAGPEAGHASGARGAFGAGHAPGGQTAPGAGHAPGDRTALGAGHAAEPRTSAEAADLGGIPQQLPPDVAHFSGRERELAGLDALLRTGAASTAAGRSPTAAVIGVIAGSGGLGKTTLAVHWAHRVRDRFPDGQLYVNLRGFGPTGSAMTVAEAVRGFLDAFQVPAHRIPATVEAQTALYRSLLADRRVLILLDNARDAEQVRPLLPGSPGCLVVLTSRNELTGLVVAEQARPLPLDLLGRAEARELLAGRIGVERAAAEPQAVEDVVTVCAGLPLALAIVAARAATHPRFSIAALADELHDARGSLDAFEGGDATTDVRAVFSWSYHTLGDDTARLFRLLAVHPGPYIAAPAAASLAGVDISQARRLLSRLTRAHLIAERSPGRYAFHDLLRAYAMELTHEYDSADDRRSALHRVLDHYLHSAVAAGRAFTPHREPVAVAPARSGVTVETFGEHAQALTWFTLEHPVLIAALQRAADASFETHAWQLAWSLMEYLDQLGHWHDQRTVHRIALGAAHRIADPAGQAYACHGMGLADLRMGRYDRARGHLLRSLNLHGEVANHIGQARIHVALNMTAERQGRDEELLYHARRSLELYQVAGHRKGEAYALNNLGWAYARLGDFQQTLVHCAQALALLREAGDGRGESAAWDSLGYAHHHLGDHQQAITCYRHAVALRRTLDERVREAESLHRLGDAQRTAGDVAGARNSWCAALSRFDALGHPDADRVRDELARLGEPEPDSTS</sequence>
<dbReference type="Gene3D" id="1.25.40.10">
    <property type="entry name" value="Tetratricopeptide repeat domain"/>
    <property type="match status" value="2"/>
</dbReference>
<evidence type="ECO:0000256" key="3">
    <source>
        <dbReference type="ARBA" id="ARBA00023015"/>
    </source>
</evidence>
<dbReference type="PANTHER" id="PTHR35807">
    <property type="entry name" value="TRANSCRIPTIONAL REGULATOR REDD-RELATED"/>
    <property type="match status" value="1"/>
</dbReference>
<dbReference type="GO" id="GO:0003677">
    <property type="term" value="F:DNA binding"/>
    <property type="evidence" value="ECO:0007669"/>
    <property type="project" value="UniProtKB-UniRule"/>
</dbReference>
<dbReference type="InterPro" id="IPR002182">
    <property type="entry name" value="NB-ARC"/>
</dbReference>
<gene>
    <name evidence="10" type="ORF">SSOG_02812</name>
</gene>
<dbReference type="SUPFAM" id="SSF48452">
    <property type="entry name" value="TPR-like"/>
    <property type="match status" value="2"/>
</dbReference>
<dbReference type="InterPro" id="IPR036388">
    <property type="entry name" value="WH-like_DNA-bd_sf"/>
</dbReference>
<dbReference type="STRING" id="457427.SSOG_02812"/>
<evidence type="ECO:0000256" key="1">
    <source>
        <dbReference type="ARBA" id="ARBA00005820"/>
    </source>
</evidence>
<keyword evidence="6" id="KW-0802">TPR repeat</keyword>
<evidence type="ECO:0000313" key="10">
    <source>
        <dbReference type="EMBL" id="EFL23098.1"/>
    </source>
</evidence>
<dbReference type="Pfam" id="PF00931">
    <property type="entry name" value="NB-ARC"/>
    <property type="match status" value="1"/>
</dbReference>
<evidence type="ECO:0000256" key="5">
    <source>
        <dbReference type="ARBA" id="ARBA00023163"/>
    </source>
</evidence>
<dbReference type="SMART" id="SM00028">
    <property type="entry name" value="TPR"/>
    <property type="match status" value="4"/>
</dbReference>
<dbReference type="Proteomes" id="UP000003963">
    <property type="component" value="Unassembled WGS sequence"/>
</dbReference>
<dbReference type="PANTHER" id="PTHR35807:SF1">
    <property type="entry name" value="TRANSCRIPTIONAL REGULATOR REDD"/>
    <property type="match status" value="1"/>
</dbReference>
<dbReference type="Gene3D" id="1.10.10.10">
    <property type="entry name" value="Winged helix-like DNA-binding domain superfamily/Winged helix DNA-binding domain"/>
    <property type="match status" value="1"/>
</dbReference>
<feature type="compositionally biased region" description="Gly residues" evidence="8">
    <location>
        <begin position="419"/>
        <end position="473"/>
    </location>
</feature>
<feature type="repeat" description="TPR" evidence="6">
    <location>
        <begin position="1211"/>
        <end position="1244"/>
    </location>
</feature>
<dbReference type="SMART" id="SM01043">
    <property type="entry name" value="BTAD"/>
    <property type="match status" value="1"/>
</dbReference>
<feature type="compositionally biased region" description="Gly residues" evidence="8">
    <location>
        <begin position="355"/>
        <end position="377"/>
    </location>
</feature>
<keyword evidence="2" id="KW-0902">Two-component regulatory system</keyword>
<evidence type="ECO:0000256" key="4">
    <source>
        <dbReference type="ARBA" id="ARBA00023125"/>
    </source>
</evidence>
<dbReference type="PROSITE" id="PS51755">
    <property type="entry name" value="OMPR_PHOB"/>
    <property type="match status" value="1"/>
</dbReference>
<organism evidence="10 11">
    <name type="scientific">Streptomyces himastatinicus ATCC 53653</name>
    <dbReference type="NCBI Taxonomy" id="457427"/>
    <lineage>
        <taxon>Bacteria</taxon>
        <taxon>Bacillati</taxon>
        <taxon>Actinomycetota</taxon>
        <taxon>Actinomycetes</taxon>
        <taxon>Kitasatosporales</taxon>
        <taxon>Streptomycetaceae</taxon>
        <taxon>Streptomyces</taxon>
        <taxon>Streptomyces violaceusniger group</taxon>
    </lineage>
</organism>
<evidence type="ECO:0000256" key="8">
    <source>
        <dbReference type="SAM" id="MobiDB-lite"/>
    </source>
</evidence>
<dbReference type="SUPFAM" id="SSF46894">
    <property type="entry name" value="C-terminal effector domain of the bipartite response regulators"/>
    <property type="match status" value="1"/>
</dbReference>
<evidence type="ECO:0000256" key="2">
    <source>
        <dbReference type="ARBA" id="ARBA00023012"/>
    </source>
</evidence>
<dbReference type="SMART" id="SM00862">
    <property type="entry name" value="Trans_reg_C"/>
    <property type="match status" value="1"/>
</dbReference>
<evidence type="ECO:0000313" key="11">
    <source>
        <dbReference type="Proteomes" id="UP000003963"/>
    </source>
</evidence>
<dbReference type="PRINTS" id="PR00364">
    <property type="entry name" value="DISEASERSIST"/>
</dbReference>
<dbReference type="InterPro" id="IPR027417">
    <property type="entry name" value="P-loop_NTPase"/>
</dbReference>
<evidence type="ECO:0000256" key="6">
    <source>
        <dbReference type="PROSITE-ProRule" id="PRU00339"/>
    </source>
</evidence>
<keyword evidence="11" id="KW-1185">Reference proteome</keyword>
<evidence type="ECO:0000259" key="9">
    <source>
        <dbReference type="PROSITE" id="PS51755"/>
    </source>
</evidence>
<feature type="compositionally biased region" description="Low complexity" evidence="8">
    <location>
        <begin position="294"/>
        <end position="308"/>
    </location>
</feature>
<keyword evidence="4 7" id="KW-0238">DNA-binding</keyword>
<dbReference type="Pfam" id="PF00486">
    <property type="entry name" value="Trans_reg_C"/>
    <property type="match status" value="1"/>
</dbReference>
<dbReference type="HOGENOM" id="CLU_004665_2_0_11"/>
<dbReference type="InterPro" id="IPR016032">
    <property type="entry name" value="Sig_transdc_resp-reg_C-effctor"/>
</dbReference>
<protein>
    <submittedName>
        <fullName evidence="10">Regulatory protein AfsR</fullName>
    </submittedName>
</protein>
<dbReference type="PROSITE" id="PS50005">
    <property type="entry name" value="TPR"/>
    <property type="match status" value="1"/>
</dbReference>
<evidence type="ECO:0000256" key="7">
    <source>
        <dbReference type="PROSITE-ProRule" id="PRU01091"/>
    </source>
</evidence>
<dbReference type="InterPro" id="IPR005158">
    <property type="entry name" value="BTAD"/>
</dbReference>
<feature type="compositionally biased region" description="Low complexity" evidence="8">
    <location>
        <begin position="544"/>
        <end position="559"/>
    </location>
</feature>
<dbReference type="InterPro" id="IPR011990">
    <property type="entry name" value="TPR-like_helical_dom_sf"/>
</dbReference>
<dbReference type="CDD" id="cd00383">
    <property type="entry name" value="trans_reg_C"/>
    <property type="match status" value="1"/>
</dbReference>
<feature type="region of interest" description="Disordered" evidence="8">
    <location>
        <begin position="264"/>
        <end position="618"/>
    </location>
</feature>
<feature type="DNA-binding region" description="OmpR/PhoB-type" evidence="7">
    <location>
        <begin position="14"/>
        <end position="113"/>
    </location>
</feature>
<accession>D9WE59</accession>
<dbReference type="Pfam" id="PF13424">
    <property type="entry name" value="TPR_12"/>
    <property type="match status" value="1"/>
</dbReference>
<dbReference type="InterPro" id="IPR051677">
    <property type="entry name" value="AfsR-DnrI-RedD_regulator"/>
</dbReference>
<reference evidence="10 11" key="1">
    <citation type="submission" date="2009-02" db="EMBL/GenBank/DDBJ databases">
        <title>Annotation of Streptomyces hygroscopicus strain ATCC 53653.</title>
        <authorList>
            <consortium name="The Broad Institute Genome Sequencing Platform"/>
            <consortium name="Broad Institute Microbial Sequencing Center"/>
            <person name="Fischbach M."/>
            <person name="Godfrey P."/>
            <person name="Ward D."/>
            <person name="Young S."/>
            <person name="Zeng Q."/>
            <person name="Koehrsen M."/>
            <person name="Alvarado L."/>
            <person name="Berlin A.M."/>
            <person name="Bochicchio J."/>
            <person name="Borenstein D."/>
            <person name="Chapman S.B."/>
            <person name="Chen Z."/>
            <person name="Engels R."/>
            <person name="Freedman E."/>
            <person name="Gellesch M."/>
            <person name="Goldberg J."/>
            <person name="Griggs A."/>
            <person name="Gujja S."/>
            <person name="Heilman E.R."/>
            <person name="Heiman D.I."/>
            <person name="Hepburn T.A."/>
            <person name="Howarth C."/>
            <person name="Jen D."/>
            <person name="Larson L."/>
            <person name="Lewis B."/>
            <person name="Mehta T."/>
            <person name="Park D."/>
            <person name="Pearson M."/>
            <person name="Richards J."/>
            <person name="Roberts A."/>
            <person name="Saif S."/>
            <person name="Shea T.D."/>
            <person name="Shenoy N."/>
            <person name="Sisk P."/>
            <person name="Stolte C."/>
            <person name="Sykes S.N."/>
            <person name="Thomson T."/>
            <person name="Walk T."/>
            <person name="White J."/>
            <person name="Yandava C."/>
            <person name="Straight P."/>
            <person name="Clardy J."/>
            <person name="Hung D."/>
            <person name="Kolter R."/>
            <person name="Mekalanos J."/>
            <person name="Walker S."/>
            <person name="Walsh C.T."/>
            <person name="Wieland-Brown L.C."/>
            <person name="Haas B."/>
            <person name="Nusbaum C."/>
            <person name="Birren B."/>
        </authorList>
    </citation>
    <scope>NUCLEOTIDE SEQUENCE [LARGE SCALE GENOMIC DNA]</scope>
    <source>
        <strain evidence="10 11">ATCC 53653</strain>
    </source>
</reference>
<dbReference type="Pfam" id="PF03704">
    <property type="entry name" value="BTAD"/>
    <property type="match status" value="1"/>
</dbReference>
<dbReference type="GO" id="GO:0006355">
    <property type="term" value="P:regulation of DNA-templated transcription"/>
    <property type="evidence" value="ECO:0007669"/>
    <property type="project" value="InterPro"/>
</dbReference>
<dbReference type="EMBL" id="GG657754">
    <property type="protein sequence ID" value="EFL23098.1"/>
    <property type="molecule type" value="Genomic_DNA"/>
</dbReference>
<feature type="compositionally biased region" description="Basic and acidic residues" evidence="8">
    <location>
        <begin position="517"/>
        <end position="534"/>
    </location>
</feature>
<dbReference type="GO" id="GO:0000160">
    <property type="term" value="P:phosphorelay signal transduction system"/>
    <property type="evidence" value="ECO:0007669"/>
    <property type="project" value="UniProtKB-KW"/>
</dbReference>
<dbReference type="SUPFAM" id="SSF52540">
    <property type="entry name" value="P-loop containing nucleoside triphosphate hydrolases"/>
    <property type="match status" value="1"/>
</dbReference>
<dbReference type="GO" id="GO:0043531">
    <property type="term" value="F:ADP binding"/>
    <property type="evidence" value="ECO:0007669"/>
    <property type="project" value="InterPro"/>
</dbReference>
<proteinExistence type="inferred from homology"/>